<feature type="short sequence motif" description="Q motif" evidence="5">
    <location>
        <begin position="174"/>
        <end position="202"/>
    </location>
</feature>
<feature type="domain" description="Helicase ATP-binding" evidence="9">
    <location>
        <begin position="205"/>
        <end position="379"/>
    </location>
</feature>
<comment type="caution">
    <text evidence="12">The sequence shown here is derived from an EMBL/GenBank/DDBJ whole genome shotgun (WGS) entry which is preliminary data.</text>
</comment>
<dbReference type="Proteomes" id="UP001150062">
    <property type="component" value="Unassembled WGS sequence"/>
</dbReference>
<sequence length="770" mass="89877">MLNDDYVLTINSDDEIPNYSSGSDSDNLNSNYKFGRSTSSSGTSESESDNENEKESKNKNKNKKSKKKKNKNKNKNKNKVKDDFFDLTPRILETNTKRKIPEPNIIAETNDQQKNLLTSVDEKINKHLTKLNETGIKKSLDKEFLQKYSSQVRETKKKILKKSQETKFVPKTKAYFKDFHLSSPILKTLRDFKYEKPTEVQEKSIPLALEGRDLAISAVTGSGKTLAFLIPIFHHLQLRSRKQNSTRVLILTPTRELAKQCFDVSEKFSKYTDIDSVLIVGGKRVDVQANLLENKPEIVIATPGRILDHLLNTRSFGLDKIEMLVLDEADRLLSMGFEKVINRIVSECPKKKQTLLFSATMTDKVEDLTTISLNKPIRISINFQLEIPKNLIQEFIKIENNDLSEATLLGLCSRNFPTRVLIFFRTKKQVHRMKIIFGLSGFNAAELHGDLNQDERFKSVEKFTQGKVDFLMCTDVAARGIDVPNVSAVINFQFPSTIVQYVHRVGRTARAGSNGRAITLMRSEDKPMIKTIAKNAHKNLKRRIVPEEVVDFWKRSINSYENEILEIIEEEKIEDQLGVAQREINRASNLLKYQNQIMDRPKRIWYQSNREKKMEKFKDLKNYLGIHSEIEDKKKQRLQEELKKKEKEKMKRAKLKNLSNTKKKKQMTDKEKLFQLRESKLAKSLSKNKNYKKEQQMNQIKRKRNRKKEKMKQKKKKDPNFEENQYNAIQQRLKKKLLTKGWSRDKSTIEKREKTTFKSKHRYKRRKKKN</sequence>
<evidence type="ECO:0000256" key="7">
    <source>
        <dbReference type="SAM" id="Coils"/>
    </source>
</evidence>
<evidence type="ECO:0000256" key="8">
    <source>
        <dbReference type="SAM" id="MobiDB-lite"/>
    </source>
</evidence>
<feature type="compositionally biased region" description="Low complexity" evidence="8">
    <location>
        <begin position="18"/>
        <end position="32"/>
    </location>
</feature>
<dbReference type="PROSITE" id="PS51192">
    <property type="entry name" value="HELICASE_ATP_BIND_1"/>
    <property type="match status" value="1"/>
</dbReference>
<dbReference type="Pfam" id="PF00271">
    <property type="entry name" value="Helicase_C"/>
    <property type="match status" value="1"/>
</dbReference>
<organism evidence="12 13">
    <name type="scientific">Anaeramoeba flamelloides</name>
    <dbReference type="NCBI Taxonomy" id="1746091"/>
    <lineage>
        <taxon>Eukaryota</taxon>
        <taxon>Metamonada</taxon>
        <taxon>Anaeramoebidae</taxon>
        <taxon>Anaeramoeba</taxon>
    </lineage>
</organism>
<feature type="region of interest" description="Disordered" evidence="8">
    <location>
        <begin position="742"/>
        <end position="770"/>
    </location>
</feature>
<dbReference type="GO" id="GO:0004386">
    <property type="term" value="F:helicase activity"/>
    <property type="evidence" value="ECO:0007669"/>
    <property type="project" value="UniProtKB-KW"/>
</dbReference>
<dbReference type="InterPro" id="IPR014001">
    <property type="entry name" value="Helicase_ATP-bd"/>
</dbReference>
<evidence type="ECO:0000259" key="9">
    <source>
        <dbReference type="PROSITE" id="PS51192"/>
    </source>
</evidence>
<keyword evidence="13" id="KW-1185">Reference proteome</keyword>
<feature type="compositionally biased region" description="Basic and acidic residues" evidence="8">
    <location>
        <begin position="742"/>
        <end position="756"/>
    </location>
</feature>
<feature type="compositionally biased region" description="Basic residues" evidence="8">
    <location>
        <begin position="59"/>
        <end position="78"/>
    </location>
</feature>
<feature type="compositionally biased region" description="Basic residues" evidence="8">
    <location>
        <begin position="700"/>
        <end position="717"/>
    </location>
</feature>
<dbReference type="PROSITE" id="PS51195">
    <property type="entry name" value="Q_MOTIF"/>
    <property type="match status" value="1"/>
</dbReference>
<feature type="domain" description="DEAD-box RNA helicase Q" evidence="11">
    <location>
        <begin position="174"/>
        <end position="202"/>
    </location>
</feature>
<dbReference type="CDD" id="cd17947">
    <property type="entry name" value="DEADc_DDX27"/>
    <property type="match status" value="1"/>
</dbReference>
<feature type="coiled-coil region" evidence="7">
    <location>
        <begin position="550"/>
        <end position="590"/>
    </location>
</feature>
<dbReference type="InterPro" id="IPR050079">
    <property type="entry name" value="DEAD_box_RNA_helicase"/>
</dbReference>
<dbReference type="PROSITE" id="PS00039">
    <property type="entry name" value="DEAD_ATP_HELICASE"/>
    <property type="match status" value="1"/>
</dbReference>
<dbReference type="EMBL" id="JAOAOG010000229">
    <property type="protein sequence ID" value="KAJ6239198.1"/>
    <property type="molecule type" value="Genomic_DNA"/>
</dbReference>
<dbReference type="SMART" id="SM00487">
    <property type="entry name" value="DEXDc"/>
    <property type="match status" value="1"/>
</dbReference>
<feature type="region of interest" description="Disordered" evidence="8">
    <location>
        <begin position="685"/>
        <end position="727"/>
    </location>
</feature>
<feature type="compositionally biased region" description="Basic residues" evidence="8">
    <location>
        <begin position="757"/>
        <end position="770"/>
    </location>
</feature>
<dbReference type="SMART" id="SM00490">
    <property type="entry name" value="HELICc"/>
    <property type="match status" value="1"/>
</dbReference>
<keyword evidence="3 6" id="KW-0347">Helicase</keyword>
<reference evidence="12" key="1">
    <citation type="submission" date="2022-08" db="EMBL/GenBank/DDBJ databases">
        <title>Novel sulfate-reducing endosymbionts in the free-living metamonad Anaeramoeba.</title>
        <authorList>
            <person name="Jerlstrom-Hultqvist J."/>
            <person name="Cepicka I."/>
            <person name="Gallot-Lavallee L."/>
            <person name="Salas-Leiva D."/>
            <person name="Curtis B.A."/>
            <person name="Zahonova K."/>
            <person name="Pipaliya S."/>
            <person name="Dacks J."/>
            <person name="Roger A.J."/>
        </authorList>
    </citation>
    <scope>NUCLEOTIDE SEQUENCE</scope>
    <source>
        <strain evidence="12">Schooner1</strain>
    </source>
</reference>
<dbReference type="PROSITE" id="PS51194">
    <property type="entry name" value="HELICASE_CTER"/>
    <property type="match status" value="1"/>
</dbReference>
<feature type="domain" description="Helicase C-terminal" evidence="10">
    <location>
        <begin position="390"/>
        <end position="558"/>
    </location>
</feature>
<evidence type="ECO:0000256" key="2">
    <source>
        <dbReference type="ARBA" id="ARBA00022801"/>
    </source>
</evidence>
<keyword evidence="4 6" id="KW-0067">ATP-binding</keyword>
<name>A0ABQ8Y2Y0_9EUKA</name>
<comment type="similarity">
    <text evidence="6">Belongs to the DEAD box helicase family.</text>
</comment>
<evidence type="ECO:0000256" key="5">
    <source>
        <dbReference type="PROSITE-ProRule" id="PRU00552"/>
    </source>
</evidence>
<evidence type="ECO:0000313" key="12">
    <source>
        <dbReference type="EMBL" id="KAJ6239198.1"/>
    </source>
</evidence>
<dbReference type="InterPro" id="IPR027417">
    <property type="entry name" value="P-loop_NTPase"/>
</dbReference>
<dbReference type="Pfam" id="PF00270">
    <property type="entry name" value="DEAD"/>
    <property type="match status" value="1"/>
</dbReference>
<protein>
    <submittedName>
        <fullName evidence="12">Atp-dependent RNA helicase rhle</fullName>
    </submittedName>
</protein>
<keyword evidence="2 6" id="KW-0378">Hydrolase</keyword>
<accession>A0ABQ8Y2Y0</accession>
<evidence type="ECO:0000256" key="4">
    <source>
        <dbReference type="ARBA" id="ARBA00022840"/>
    </source>
</evidence>
<dbReference type="Gene3D" id="3.40.50.300">
    <property type="entry name" value="P-loop containing nucleotide triphosphate hydrolases"/>
    <property type="match status" value="2"/>
</dbReference>
<evidence type="ECO:0000259" key="10">
    <source>
        <dbReference type="PROSITE" id="PS51194"/>
    </source>
</evidence>
<dbReference type="PANTHER" id="PTHR47959:SF1">
    <property type="entry name" value="ATP-DEPENDENT RNA HELICASE DBPA"/>
    <property type="match status" value="1"/>
</dbReference>
<evidence type="ECO:0000256" key="3">
    <source>
        <dbReference type="ARBA" id="ARBA00022806"/>
    </source>
</evidence>
<proteinExistence type="inferred from homology"/>
<dbReference type="InterPro" id="IPR000629">
    <property type="entry name" value="RNA-helicase_DEAD-box_CS"/>
</dbReference>
<feature type="region of interest" description="Disordered" evidence="8">
    <location>
        <begin position="644"/>
        <end position="673"/>
    </location>
</feature>
<evidence type="ECO:0000259" key="11">
    <source>
        <dbReference type="PROSITE" id="PS51195"/>
    </source>
</evidence>
<dbReference type="InterPro" id="IPR001650">
    <property type="entry name" value="Helicase_C-like"/>
</dbReference>
<gene>
    <name evidence="12" type="ORF">M0813_25410</name>
</gene>
<evidence type="ECO:0000256" key="6">
    <source>
        <dbReference type="RuleBase" id="RU000492"/>
    </source>
</evidence>
<dbReference type="SUPFAM" id="SSF52540">
    <property type="entry name" value="P-loop containing nucleoside triphosphate hydrolases"/>
    <property type="match status" value="2"/>
</dbReference>
<dbReference type="InterPro" id="IPR014014">
    <property type="entry name" value="RNA_helicase_DEAD_Q_motif"/>
</dbReference>
<feature type="region of interest" description="Disordered" evidence="8">
    <location>
        <begin position="1"/>
        <end position="82"/>
    </location>
</feature>
<dbReference type="PANTHER" id="PTHR47959">
    <property type="entry name" value="ATP-DEPENDENT RNA HELICASE RHLE-RELATED"/>
    <property type="match status" value="1"/>
</dbReference>
<keyword evidence="7" id="KW-0175">Coiled coil</keyword>
<dbReference type="InterPro" id="IPR011545">
    <property type="entry name" value="DEAD/DEAH_box_helicase_dom"/>
</dbReference>
<dbReference type="CDD" id="cd18787">
    <property type="entry name" value="SF2_C_DEAD"/>
    <property type="match status" value="1"/>
</dbReference>
<feature type="compositionally biased region" description="Basic residues" evidence="8">
    <location>
        <begin position="650"/>
        <end position="665"/>
    </location>
</feature>
<evidence type="ECO:0000256" key="1">
    <source>
        <dbReference type="ARBA" id="ARBA00022741"/>
    </source>
</evidence>
<evidence type="ECO:0000313" key="13">
    <source>
        <dbReference type="Proteomes" id="UP001150062"/>
    </source>
</evidence>
<keyword evidence="1 6" id="KW-0547">Nucleotide-binding</keyword>